<comment type="caution">
    <text evidence="1">The sequence shown here is derived from an EMBL/GenBank/DDBJ whole genome shotgun (WGS) entry which is preliminary data.</text>
</comment>
<gene>
    <name evidence="1" type="ORF">A3I30_00030</name>
</gene>
<evidence type="ECO:0000313" key="2">
    <source>
        <dbReference type="Proteomes" id="UP000177197"/>
    </source>
</evidence>
<reference evidence="1 2" key="1">
    <citation type="journal article" date="2016" name="Nat. Commun.">
        <title>Thousands of microbial genomes shed light on interconnected biogeochemical processes in an aquifer system.</title>
        <authorList>
            <person name="Anantharaman K."/>
            <person name="Brown C.T."/>
            <person name="Hug L.A."/>
            <person name="Sharon I."/>
            <person name="Castelle C.J."/>
            <person name="Probst A.J."/>
            <person name="Thomas B.C."/>
            <person name="Singh A."/>
            <person name="Wilkins M.J."/>
            <person name="Karaoz U."/>
            <person name="Brodie E.L."/>
            <person name="Williams K.H."/>
            <person name="Hubbard S.S."/>
            <person name="Banfield J.F."/>
        </authorList>
    </citation>
    <scope>NUCLEOTIDE SEQUENCE [LARGE SCALE GENOMIC DNA]</scope>
</reference>
<name>A0A1F5CC77_9BACT</name>
<protein>
    <recommendedName>
        <fullName evidence="3">Restriction endonuclease</fullName>
    </recommendedName>
</protein>
<evidence type="ECO:0008006" key="3">
    <source>
        <dbReference type="Google" id="ProtNLM"/>
    </source>
</evidence>
<accession>A0A1F5CC77</accession>
<dbReference type="AlphaFoldDB" id="A0A1F5CC77"/>
<organism evidence="1 2">
    <name type="scientific">Candidatus Azambacteria bacterium RIFCSPLOWO2_02_FULL_44_14</name>
    <dbReference type="NCBI Taxonomy" id="1797306"/>
    <lineage>
        <taxon>Bacteria</taxon>
        <taxon>Candidatus Azamiibacteriota</taxon>
    </lineage>
</organism>
<dbReference type="Proteomes" id="UP000177197">
    <property type="component" value="Unassembled WGS sequence"/>
</dbReference>
<sequence>MNKELSNIIEIYSTKTHGQFTQRLTNSSKESVIAVLTDLLTMYINDKNSSSLREFITVTLAGYEHSEKKIGFNGFKQSSIIGGKPIACEAKPKNIGSEDVESYKRGLRKSKPQVLNGGGNFTDYTNARFKKDRLANPNVLTSGFVDGKLLFIIEFPFNTKGFLNKLKLQLKKHFPRGDRPNNFLRSANFTYKDYLTSRKIGLIFSASNEELTDHSGYFDKKFLQKLFNLKNEKK</sequence>
<dbReference type="EMBL" id="MEYV01000008">
    <property type="protein sequence ID" value="OGD40466.1"/>
    <property type="molecule type" value="Genomic_DNA"/>
</dbReference>
<evidence type="ECO:0000313" key="1">
    <source>
        <dbReference type="EMBL" id="OGD40466.1"/>
    </source>
</evidence>
<proteinExistence type="predicted"/>